<keyword evidence="5" id="KW-0732">Signal</keyword>
<evidence type="ECO:0000313" key="6">
    <source>
        <dbReference type="EMBL" id="KAK8930874.1"/>
    </source>
</evidence>
<protein>
    <recommendedName>
        <fullName evidence="8">Late embryogenesis abundant protein LEA-2 subgroup domain-containing protein</fullName>
    </recommendedName>
</protein>
<keyword evidence="7" id="KW-1185">Reference proteome</keyword>
<dbReference type="PANTHER" id="PTHR31234">
    <property type="entry name" value="LATE EMBRYOGENESIS ABUNDANT (LEA) HYDROXYPROLINE-RICH GLYCOPROTEIN FAMILY"/>
    <property type="match status" value="1"/>
</dbReference>
<feature type="compositionally biased region" description="Polar residues" evidence="3">
    <location>
        <begin position="38"/>
        <end position="59"/>
    </location>
</feature>
<evidence type="ECO:0000256" key="5">
    <source>
        <dbReference type="SAM" id="SignalP"/>
    </source>
</evidence>
<evidence type="ECO:0000256" key="1">
    <source>
        <dbReference type="ARBA" id="ARBA00004370"/>
    </source>
</evidence>
<feature type="transmembrane region" description="Helical" evidence="4">
    <location>
        <begin position="182"/>
        <end position="208"/>
    </location>
</feature>
<dbReference type="PANTHER" id="PTHR31234:SF68">
    <property type="entry name" value="EXPRESSED PROTEIN"/>
    <property type="match status" value="1"/>
</dbReference>
<dbReference type="GO" id="GO:0098542">
    <property type="term" value="P:defense response to other organism"/>
    <property type="evidence" value="ECO:0007669"/>
    <property type="project" value="InterPro"/>
</dbReference>
<comment type="subcellular location">
    <subcellularLocation>
        <location evidence="1">Membrane</location>
    </subcellularLocation>
</comment>
<feature type="signal peptide" evidence="5">
    <location>
        <begin position="1"/>
        <end position="18"/>
    </location>
</feature>
<proteinExistence type="predicted"/>
<evidence type="ECO:0008006" key="8">
    <source>
        <dbReference type="Google" id="ProtNLM"/>
    </source>
</evidence>
<dbReference type="InterPro" id="IPR044839">
    <property type="entry name" value="NDR1-like"/>
</dbReference>
<gene>
    <name evidence="6" type="ORF">KSP39_PZI016631</name>
</gene>
<dbReference type="GO" id="GO:0005886">
    <property type="term" value="C:plasma membrane"/>
    <property type="evidence" value="ECO:0007669"/>
    <property type="project" value="TreeGrafter"/>
</dbReference>
<comment type="caution">
    <text evidence="6">The sequence shown here is derived from an EMBL/GenBank/DDBJ whole genome shotgun (WGS) entry which is preliminary data.</text>
</comment>
<name>A0AAP0B791_9ASPA</name>
<evidence type="ECO:0000256" key="2">
    <source>
        <dbReference type="ARBA" id="ARBA00023136"/>
    </source>
</evidence>
<reference evidence="6 7" key="1">
    <citation type="journal article" date="2022" name="Nat. Plants">
        <title>Genomes of leafy and leafless Platanthera orchids illuminate the evolution of mycoheterotrophy.</title>
        <authorList>
            <person name="Li M.H."/>
            <person name="Liu K.W."/>
            <person name="Li Z."/>
            <person name="Lu H.C."/>
            <person name="Ye Q.L."/>
            <person name="Zhang D."/>
            <person name="Wang J.Y."/>
            <person name="Li Y.F."/>
            <person name="Zhong Z.M."/>
            <person name="Liu X."/>
            <person name="Yu X."/>
            <person name="Liu D.K."/>
            <person name="Tu X.D."/>
            <person name="Liu B."/>
            <person name="Hao Y."/>
            <person name="Liao X.Y."/>
            <person name="Jiang Y.T."/>
            <person name="Sun W.H."/>
            <person name="Chen J."/>
            <person name="Chen Y.Q."/>
            <person name="Ai Y."/>
            <person name="Zhai J.W."/>
            <person name="Wu S.S."/>
            <person name="Zhou Z."/>
            <person name="Hsiao Y.Y."/>
            <person name="Wu W.L."/>
            <person name="Chen Y.Y."/>
            <person name="Lin Y.F."/>
            <person name="Hsu J.L."/>
            <person name="Li C.Y."/>
            <person name="Wang Z.W."/>
            <person name="Zhao X."/>
            <person name="Zhong W.Y."/>
            <person name="Ma X.K."/>
            <person name="Ma L."/>
            <person name="Huang J."/>
            <person name="Chen G.Z."/>
            <person name="Huang M.Z."/>
            <person name="Huang L."/>
            <person name="Peng D.H."/>
            <person name="Luo Y.B."/>
            <person name="Zou S.Q."/>
            <person name="Chen S.P."/>
            <person name="Lan S."/>
            <person name="Tsai W.C."/>
            <person name="Van de Peer Y."/>
            <person name="Liu Z.J."/>
        </authorList>
    </citation>
    <scope>NUCLEOTIDE SEQUENCE [LARGE SCALE GENOMIC DNA]</scope>
    <source>
        <strain evidence="6">Lor287</strain>
    </source>
</reference>
<keyword evidence="4" id="KW-1133">Transmembrane helix</keyword>
<feature type="region of interest" description="Disordered" evidence="3">
    <location>
        <begin position="38"/>
        <end position="131"/>
    </location>
</feature>
<evidence type="ECO:0000256" key="3">
    <source>
        <dbReference type="SAM" id="MobiDB-lite"/>
    </source>
</evidence>
<dbReference type="Proteomes" id="UP001418222">
    <property type="component" value="Unassembled WGS sequence"/>
</dbReference>
<feature type="compositionally biased region" description="Low complexity" evidence="3">
    <location>
        <begin position="91"/>
        <end position="107"/>
    </location>
</feature>
<evidence type="ECO:0000313" key="7">
    <source>
        <dbReference type="Proteomes" id="UP001418222"/>
    </source>
</evidence>
<dbReference type="EMBL" id="JBBWWQ010000014">
    <property type="protein sequence ID" value="KAK8930874.1"/>
    <property type="molecule type" value="Genomic_DNA"/>
</dbReference>
<keyword evidence="4" id="KW-0812">Transmembrane</keyword>
<organism evidence="6 7">
    <name type="scientific">Platanthera zijinensis</name>
    <dbReference type="NCBI Taxonomy" id="2320716"/>
    <lineage>
        <taxon>Eukaryota</taxon>
        <taxon>Viridiplantae</taxon>
        <taxon>Streptophyta</taxon>
        <taxon>Embryophyta</taxon>
        <taxon>Tracheophyta</taxon>
        <taxon>Spermatophyta</taxon>
        <taxon>Magnoliopsida</taxon>
        <taxon>Liliopsida</taxon>
        <taxon>Asparagales</taxon>
        <taxon>Orchidaceae</taxon>
        <taxon>Orchidoideae</taxon>
        <taxon>Orchideae</taxon>
        <taxon>Orchidinae</taxon>
        <taxon>Platanthera</taxon>
    </lineage>
</organism>
<dbReference type="AlphaFoldDB" id="A0AAP0B791"/>
<feature type="compositionally biased region" description="Low complexity" evidence="3">
    <location>
        <begin position="68"/>
        <end position="81"/>
    </location>
</feature>
<accession>A0AAP0B791</accession>
<keyword evidence="2 4" id="KW-0472">Membrane</keyword>
<sequence>MFFYFLSSLFNLPHYSLATLTAAYRNLAFFFSVNPPSRSVDQAHPSKNSSPRKNLTAQPRSPLRAAGSVSPLPISTNSSSSPNPPRPHLLPPLHLSMEGEGPTASSRPPLPRPPAAEIDSSGEIDSMSSGAVVPVSSPLTYIVQVPKDHIYRVPPPENARLAEQYHAELSSQRRRRSPCFKFLHHVLCVAITVAIPLLIASLIFYIIVRPTKPVFYIHHLAAKYSPSAAVYDIAMEVKNPSFKMGYSIQKGDGRPPATLDYRGKNVARGEPPHFYLGAKETRMFKMTLRAAGKGSSESLKRSKKAVELRLAMEMPVRVAIGSLRLWEMKMIVGCDVEAKNLGKTTAVRSQECRAKVRP</sequence>
<evidence type="ECO:0000256" key="4">
    <source>
        <dbReference type="SAM" id="Phobius"/>
    </source>
</evidence>
<feature type="chain" id="PRO_5043023997" description="Late embryogenesis abundant protein LEA-2 subgroup domain-containing protein" evidence="5">
    <location>
        <begin position="19"/>
        <end position="358"/>
    </location>
</feature>